<evidence type="ECO:0000256" key="4">
    <source>
        <dbReference type="PROSITE-ProRule" id="PRU00117"/>
    </source>
</evidence>
<dbReference type="GO" id="GO:0005634">
    <property type="term" value="C:nucleus"/>
    <property type="evidence" value="ECO:0007669"/>
    <property type="project" value="UniProtKB-SubCell"/>
</dbReference>
<evidence type="ECO:0000256" key="1">
    <source>
        <dbReference type="ARBA" id="ARBA00004123"/>
    </source>
</evidence>
<keyword evidence="3" id="KW-0539">Nucleus</keyword>
<dbReference type="PANTHER" id="PTHR10288">
    <property type="entry name" value="KH DOMAIN CONTAINING RNA BINDING PROTEIN"/>
    <property type="match status" value="1"/>
</dbReference>
<feature type="compositionally biased region" description="Basic and acidic residues" evidence="5">
    <location>
        <begin position="336"/>
        <end position="345"/>
    </location>
</feature>
<dbReference type="Gene3D" id="3.30.1370.10">
    <property type="entry name" value="K Homology domain, type 1"/>
    <property type="match status" value="2"/>
</dbReference>
<feature type="compositionally biased region" description="Low complexity" evidence="5">
    <location>
        <begin position="120"/>
        <end position="148"/>
    </location>
</feature>
<dbReference type="AlphaFoldDB" id="A0A6G1S893"/>
<gene>
    <name evidence="7" type="primary">FUBP1</name>
    <name evidence="7" type="ORF">g.9532</name>
</gene>
<proteinExistence type="predicted"/>
<comment type="subcellular location">
    <subcellularLocation>
        <location evidence="1">Nucleus</location>
    </subcellularLocation>
</comment>
<dbReference type="InterPro" id="IPR004087">
    <property type="entry name" value="KH_dom"/>
</dbReference>
<evidence type="ECO:0000259" key="6">
    <source>
        <dbReference type="SMART" id="SM00322"/>
    </source>
</evidence>
<feature type="region of interest" description="Disordered" evidence="5">
    <location>
        <begin position="322"/>
        <end position="360"/>
    </location>
</feature>
<dbReference type="GO" id="GO:0006355">
    <property type="term" value="P:regulation of DNA-templated transcription"/>
    <property type="evidence" value="ECO:0007669"/>
    <property type="project" value="InterPro"/>
</dbReference>
<feature type="domain" description="K Homology" evidence="6">
    <location>
        <begin position="247"/>
        <end position="319"/>
    </location>
</feature>
<feature type="domain" description="K Homology" evidence="6">
    <location>
        <begin position="160"/>
        <end position="231"/>
    </location>
</feature>
<evidence type="ECO:0000256" key="5">
    <source>
        <dbReference type="SAM" id="MobiDB-lite"/>
    </source>
</evidence>
<dbReference type="InterPro" id="IPR004088">
    <property type="entry name" value="KH_dom_type_1"/>
</dbReference>
<dbReference type="EMBL" id="GGYP01001837">
    <property type="protein sequence ID" value="MDE46608.1"/>
    <property type="molecule type" value="Transcribed_RNA"/>
</dbReference>
<reference evidence="7" key="1">
    <citation type="submission" date="2018-10" db="EMBL/GenBank/DDBJ databases">
        <title>Transcriptome assembly of Aceria tosichella (Wheat curl mite) Type 2.</title>
        <authorList>
            <person name="Scully E.D."/>
            <person name="Geib S.M."/>
            <person name="Palmer N.A."/>
            <person name="Gupta A.K."/>
            <person name="Sarath G."/>
            <person name="Tatineni S."/>
        </authorList>
    </citation>
    <scope>NUCLEOTIDE SEQUENCE</scope>
    <source>
        <strain evidence="7">LincolnNE</strain>
    </source>
</reference>
<dbReference type="GO" id="GO:0003723">
    <property type="term" value="F:RNA binding"/>
    <property type="evidence" value="ECO:0007669"/>
    <property type="project" value="UniProtKB-UniRule"/>
</dbReference>
<dbReference type="Pfam" id="PF09005">
    <property type="entry name" value="FUBP_C"/>
    <property type="match status" value="1"/>
</dbReference>
<accession>A0A6G1S893</accession>
<dbReference type="Pfam" id="PF00013">
    <property type="entry name" value="KH_1"/>
    <property type="match status" value="2"/>
</dbReference>
<keyword evidence="4" id="KW-0694">RNA-binding</keyword>
<sequence>MADQAALQEAIQRARQLAAKITQNQPPVKRPAPSSNELSGPVKVTLAYEKPANSDDKNRHNTEHSSRRRSSSRDHNRNVRDYSHSRESRGDSRDRRDYRDSSHSRESREPTRNNHSSGTSSANENNNLSSSSSHENNQYESSAQQQQQQPPPPPPASRSSEEKIEIIIPHAVIGLVIGKGGENIKRIQNESGATVRVDPNTVDERGNKLCTITGTKMAVEEARLQVENVIENAATIKRPRMQPVESSADSFRMKIPASRTGAIIGKGGETIKSIKQQSGCDIELDKGAKECGPEESVFIIRGSQDKIMKARSLIEARLAVGNRDRDGRGGGGGGGMRDHRDDHHSGRGKGGVATGANAAPVGQYPDLPAAAYPAASGQQNSADMTAAWAAYFAQYSTLFNQTGAQPSTPGMPYPGQPSLLSSTAPVSAPAAAPTTVSSQSVPQMDPQQPQQQPSADSGASGGQDYSDQWIEFYIANGRPDYAEQIIQMKKQQQQQAHK</sequence>
<dbReference type="PROSITE" id="PS50084">
    <property type="entry name" value="KH_TYPE_1"/>
    <property type="match status" value="2"/>
</dbReference>
<organism evidence="7">
    <name type="scientific">Aceria tosichella</name>
    <name type="common">wheat curl mite</name>
    <dbReference type="NCBI Taxonomy" id="561515"/>
    <lineage>
        <taxon>Eukaryota</taxon>
        <taxon>Metazoa</taxon>
        <taxon>Ecdysozoa</taxon>
        <taxon>Arthropoda</taxon>
        <taxon>Chelicerata</taxon>
        <taxon>Arachnida</taxon>
        <taxon>Acari</taxon>
        <taxon>Acariformes</taxon>
        <taxon>Trombidiformes</taxon>
        <taxon>Prostigmata</taxon>
        <taxon>Eupodina</taxon>
        <taxon>Eriophyoidea</taxon>
        <taxon>Eriophyidae</taxon>
        <taxon>Eriophyinae</taxon>
        <taxon>Aceriini</taxon>
        <taxon>Aceria</taxon>
    </lineage>
</organism>
<dbReference type="InterPro" id="IPR036612">
    <property type="entry name" value="KH_dom_type_1_sf"/>
</dbReference>
<feature type="region of interest" description="Disordered" evidence="5">
    <location>
        <begin position="406"/>
        <end position="466"/>
    </location>
</feature>
<evidence type="ECO:0000256" key="3">
    <source>
        <dbReference type="ARBA" id="ARBA00023242"/>
    </source>
</evidence>
<keyword evidence="2" id="KW-0677">Repeat</keyword>
<evidence type="ECO:0000313" key="7">
    <source>
        <dbReference type="EMBL" id="MDE46608.1"/>
    </source>
</evidence>
<feature type="compositionally biased region" description="Basic and acidic residues" evidence="5">
    <location>
        <begin position="52"/>
        <end position="112"/>
    </location>
</feature>
<name>A0A6G1S893_9ACAR</name>
<protein>
    <submittedName>
        <fullName evidence="7">Far upstream element-binding protein 1</fullName>
    </submittedName>
</protein>
<dbReference type="SUPFAM" id="SSF54791">
    <property type="entry name" value="Eukaryotic type KH-domain (KH-domain type I)"/>
    <property type="match status" value="2"/>
</dbReference>
<dbReference type="InterPro" id="IPR015096">
    <property type="entry name" value="FUBP_C"/>
</dbReference>
<dbReference type="SMART" id="SM00322">
    <property type="entry name" value="KH"/>
    <property type="match status" value="2"/>
</dbReference>
<feature type="region of interest" description="Disordered" evidence="5">
    <location>
        <begin position="17"/>
        <end position="160"/>
    </location>
</feature>
<feature type="compositionally biased region" description="Low complexity" evidence="5">
    <location>
        <begin position="421"/>
        <end position="466"/>
    </location>
</feature>
<evidence type="ECO:0000256" key="2">
    <source>
        <dbReference type="ARBA" id="ARBA00022737"/>
    </source>
</evidence>